<accession>A0ABP2DIU9</accession>
<evidence type="ECO:0000313" key="2">
    <source>
        <dbReference type="Proteomes" id="UP000005602"/>
    </source>
</evidence>
<keyword evidence="2" id="KW-1185">Reference proteome</keyword>
<organism evidence="1 2">
    <name type="scientific">Streptococcus infantarius subsp. infantarius ATCC BAA-102</name>
    <dbReference type="NCBI Taxonomy" id="471872"/>
    <lineage>
        <taxon>Bacteria</taxon>
        <taxon>Bacillati</taxon>
        <taxon>Bacillota</taxon>
        <taxon>Bacilli</taxon>
        <taxon>Lactobacillales</taxon>
        <taxon>Streptococcaceae</taxon>
        <taxon>Streptococcus</taxon>
    </lineage>
</organism>
<gene>
    <name evidence="1" type="ORF">STRINF_00493</name>
</gene>
<dbReference type="EMBL" id="ABJK02000015">
    <property type="protein sequence ID" value="EDT48161.1"/>
    <property type="molecule type" value="Genomic_DNA"/>
</dbReference>
<reference evidence="1" key="2">
    <citation type="submission" date="2013-09" db="EMBL/GenBank/DDBJ databases">
        <title>Draft genome sequence of Streptococcus infantarius subsp. infantarius ATCC BAA-102.</title>
        <authorList>
            <person name="Sudarsanam P."/>
            <person name="Ley R."/>
            <person name="Guruge J."/>
            <person name="Turnbaugh P.J."/>
            <person name="Mahowald M."/>
            <person name="Liep D."/>
            <person name="Gordon J."/>
        </authorList>
    </citation>
    <scope>NUCLEOTIDE SEQUENCE</scope>
    <source>
        <strain evidence="1">ATCC BAA-102</strain>
    </source>
</reference>
<proteinExistence type="predicted"/>
<dbReference type="Proteomes" id="UP000005602">
    <property type="component" value="Unassembled WGS sequence"/>
</dbReference>
<evidence type="ECO:0000313" key="1">
    <source>
        <dbReference type="EMBL" id="EDT48161.1"/>
    </source>
</evidence>
<name>A0ABP2DIU9_9STRE</name>
<reference evidence="1" key="1">
    <citation type="submission" date="2008-03" db="EMBL/GenBank/DDBJ databases">
        <authorList>
            <person name="Fulton L."/>
            <person name="Clifton S."/>
            <person name="Fulton B."/>
            <person name="Xu J."/>
            <person name="Minx P."/>
            <person name="Pepin K.H."/>
            <person name="Johnson M."/>
            <person name="Thiruvilangam P."/>
            <person name="Bhonagiri V."/>
            <person name="Nash W.E."/>
            <person name="Mardis E.R."/>
            <person name="Wilson R.K."/>
        </authorList>
    </citation>
    <scope>NUCLEOTIDE SEQUENCE [LARGE SCALE GENOMIC DNA]</scope>
    <source>
        <strain evidence="1">ATCC BAA-102</strain>
    </source>
</reference>
<protein>
    <submittedName>
        <fullName evidence="1">Uncharacterized protein</fullName>
    </submittedName>
</protein>
<sequence>MSYPKVGLEIGWLLDFFVWAIKAELGNLFLKILVTVILLNF</sequence>
<comment type="caution">
    <text evidence="1">The sequence shown here is derived from an EMBL/GenBank/DDBJ whole genome shotgun (WGS) entry which is preliminary data.</text>
</comment>